<dbReference type="Gene3D" id="2.60.40.420">
    <property type="entry name" value="Cupredoxins - blue copper proteins"/>
    <property type="match status" value="1"/>
</dbReference>
<reference evidence="8 9" key="1">
    <citation type="journal article" date="2011" name="PLoS ONE">
        <title>Haloquadratum walsbyi: limited diversity in a global pond.</title>
        <authorList>
            <person name="Dyall-Smith M."/>
            <person name="Pfeiffer F."/>
            <person name="Klee K."/>
            <person name="Palm P."/>
            <person name="Gross K."/>
            <person name="Schuster S.C."/>
            <person name="Rampp M."/>
            <person name="Oesterhelt D."/>
        </authorList>
    </citation>
    <scope>NUCLEOTIDE SEQUENCE [LARGE SCALE GENOMIC DNA]</scope>
    <source>
        <strain evidence="9">DSM 16854 / JCM 12705 / C23</strain>
    </source>
</reference>
<name>G0LL01_HALWC</name>
<keyword evidence="2" id="KW-0813">Transport</keyword>
<dbReference type="PANTHER" id="PTHR34192:SF10">
    <property type="entry name" value="PLASTOCYANIN MAJOR ISOFORM, CHLOROPLASTIC-RELATED"/>
    <property type="match status" value="1"/>
</dbReference>
<dbReference type="InterPro" id="IPR008972">
    <property type="entry name" value="Cupredoxin"/>
</dbReference>
<sequence>MNDKAVNNTDTPSRRQVLTSFGTGVGAVMTTSIAGCLGGGSEPGSGDAYDVGMTAIAYTPQEITITAGESVVWQNTSSRGHTVTAYESGIPDAASYFATGGYETEDAAREAFRNDLGGLIDGGETWEYTFDIPGTYEYLCIPHEQQGMIGTVTVEPVE</sequence>
<evidence type="ECO:0000313" key="8">
    <source>
        <dbReference type="EMBL" id="CCC40441.1"/>
    </source>
</evidence>
<dbReference type="GeneID" id="12447329"/>
<evidence type="ECO:0000259" key="7">
    <source>
        <dbReference type="Pfam" id="PF00127"/>
    </source>
</evidence>
<evidence type="ECO:0000256" key="3">
    <source>
        <dbReference type="ARBA" id="ARBA00022723"/>
    </source>
</evidence>
<dbReference type="EMBL" id="FR746099">
    <property type="protein sequence ID" value="CCC40441.1"/>
    <property type="molecule type" value="Genomic_DNA"/>
</dbReference>
<feature type="domain" description="Blue (type 1) copper" evidence="7">
    <location>
        <begin position="51"/>
        <end position="155"/>
    </location>
</feature>
<dbReference type="KEGG" id="hwc:Hqrw_2604"/>
<accession>G0LL01</accession>
<evidence type="ECO:0000256" key="5">
    <source>
        <dbReference type="ARBA" id="ARBA00023008"/>
    </source>
</evidence>
<dbReference type="AlphaFoldDB" id="G0LL01"/>
<dbReference type="GO" id="GO:0005507">
    <property type="term" value="F:copper ion binding"/>
    <property type="evidence" value="ECO:0007669"/>
    <property type="project" value="InterPro"/>
</dbReference>
<dbReference type="RefSeq" id="WP_014556061.1">
    <property type="nucleotide sequence ID" value="NC_017459.1"/>
</dbReference>
<dbReference type="PROSITE" id="PS00196">
    <property type="entry name" value="COPPER_BLUE"/>
    <property type="match status" value="1"/>
</dbReference>
<evidence type="ECO:0000313" key="9">
    <source>
        <dbReference type="Proteomes" id="UP000007954"/>
    </source>
</evidence>
<keyword evidence="4" id="KW-0249">Electron transport</keyword>
<evidence type="ECO:0000256" key="1">
    <source>
        <dbReference type="ARBA" id="ARBA00004370"/>
    </source>
</evidence>
<dbReference type="GO" id="GO:0009055">
    <property type="term" value="F:electron transfer activity"/>
    <property type="evidence" value="ECO:0007669"/>
    <property type="project" value="InterPro"/>
</dbReference>
<evidence type="ECO:0000256" key="6">
    <source>
        <dbReference type="ARBA" id="ARBA00023136"/>
    </source>
</evidence>
<keyword evidence="3" id="KW-0479">Metal-binding</keyword>
<evidence type="ECO:0000256" key="2">
    <source>
        <dbReference type="ARBA" id="ARBA00022448"/>
    </source>
</evidence>
<evidence type="ECO:0000256" key="4">
    <source>
        <dbReference type="ARBA" id="ARBA00022982"/>
    </source>
</evidence>
<protein>
    <submittedName>
        <fullName evidence="8">Halocyanin</fullName>
    </submittedName>
</protein>
<dbReference type="OrthoDB" id="4392at2157"/>
<dbReference type="InterPro" id="IPR000923">
    <property type="entry name" value="BlueCu_1"/>
</dbReference>
<dbReference type="GO" id="GO:0016020">
    <property type="term" value="C:membrane"/>
    <property type="evidence" value="ECO:0007669"/>
    <property type="project" value="UniProtKB-SubCell"/>
</dbReference>
<comment type="subcellular location">
    <subcellularLocation>
        <location evidence="1">Membrane</location>
    </subcellularLocation>
</comment>
<keyword evidence="5" id="KW-0186">Copper</keyword>
<gene>
    <name evidence="8" type="primary">hcp3</name>
    <name evidence="8" type="ordered locus">Hqrw_2604</name>
</gene>
<dbReference type="Pfam" id="PF00127">
    <property type="entry name" value="Copper-bind"/>
    <property type="match status" value="1"/>
</dbReference>
<dbReference type="InterPro" id="IPR028871">
    <property type="entry name" value="BlueCu_1_BS"/>
</dbReference>
<dbReference type="Proteomes" id="UP000007954">
    <property type="component" value="Chromosome"/>
</dbReference>
<proteinExistence type="predicted"/>
<dbReference type="SUPFAM" id="SSF49503">
    <property type="entry name" value="Cupredoxins"/>
    <property type="match status" value="1"/>
</dbReference>
<dbReference type="HOGENOM" id="CLU_084115_1_3_2"/>
<dbReference type="PANTHER" id="PTHR34192">
    <property type="entry name" value="PLASTOCYANIN MAJOR ISOFORM, CHLOROPLASTIC-RELATED"/>
    <property type="match status" value="1"/>
</dbReference>
<organism evidence="8 9">
    <name type="scientific">Haloquadratum walsbyi (strain DSM 16854 / JCM 12705 / C23)</name>
    <dbReference type="NCBI Taxonomy" id="768065"/>
    <lineage>
        <taxon>Archaea</taxon>
        <taxon>Methanobacteriati</taxon>
        <taxon>Methanobacteriota</taxon>
        <taxon>Stenosarchaea group</taxon>
        <taxon>Halobacteria</taxon>
        <taxon>Halobacteriales</taxon>
        <taxon>Haloferacaceae</taxon>
        <taxon>Haloquadratum</taxon>
    </lineage>
</organism>
<keyword evidence="6" id="KW-0472">Membrane</keyword>